<keyword evidence="1" id="KW-0175">Coiled coil</keyword>
<dbReference type="AlphaFoldDB" id="A0A9W8AVH0"/>
<comment type="caution">
    <text evidence="2">The sequence shown here is derived from an EMBL/GenBank/DDBJ whole genome shotgun (WGS) entry which is preliminary data.</text>
</comment>
<evidence type="ECO:0000313" key="2">
    <source>
        <dbReference type="EMBL" id="KAJ1970576.1"/>
    </source>
</evidence>
<dbReference type="OrthoDB" id="191169at2759"/>
<feature type="coiled-coil region" evidence="1">
    <location>
        <begin position="58"/>
        <end position="85"/>
    </location>
</feature>
<reference evidence="2" key="1">
    <citation type="submission" date="2022-07" db="EMBL/GenBank/DDBJ databases">
        <title>Phylogenomic reconstructions and comparative analyses of Kickxellomycotina fungi.</title>
        <authorList>
            <person name="Reynolds N.K."/>
            <person name="Stajich J.E."/>
            <person name="Barry K."/>
            <person name="Grigoriev I.V."/>
            <person name="Crous P."/>
            <person name="Smith M.E."/>
        </authorList>
    </citation>
    <scope>NUCLEOTIDE SEQUENCE</scope>
    <source>
        <strain evidence="2">RSA 567</strain>
    </source>
</reference>
<keyword evidence="3" id="KW-1185">Reference proteome</keyword>
<accession>A0A9W8AVH0</accession>
<organism evidence="2 3">
    <name type="scientific">Dimargaris verticillata</name>
    <dbReference type="NCBI Taxonomy" id="2761393"/>
    <lineage>
        <taxon>Eukaryota</taxon>
        <taxon>Fungi</taxon>
        <taxon>Fungi incertae sedis</taxon>
        <taxon>Zoopagomycota</taxon>
        <taxon>Kickxellomycotina</taxon>
        <taxon>Dimargaritomycetes</taxon>
        <taxon>Dimargaritales</taxon>
        <taxon>Dimargaritaceae</taxon>
        <taxon>Dimargaris</taxon>
    </lineage>
</organism>
<name>A0A9W8AVH0_9FUNG</name>
<feature type="non-terminal residue" evidence="2">
    <location>
        <position position="205"/>
    </location>
</feature>
<feature type="coiled-coil region" evidence="1">
    <location>
        <begin position="136"/>
        <end position="200"/>
    </location>
</feature>
<protein>
    <submittedName>
        <fullName evidence="2">Uncharacterized protein</fullName>
    </submittedName>
</protein>
<sequence>MPSPNEPDGKAPGVNGRHKRVRMEFIASPTMAVDDEVATQPLGHPQSIVEYAQIAALNESLTLKLTALEAQLDEQKRYYVQLNQHLTHQNTLLTRQEVARSKRDARVLEQTAGKLKQFHTYYADNLKEIIDQRGRNESMEASYRRQLDQLEKHVKELQHALSSKENSLQTIRTHVEQEWSSRSQITLVDLQKRLEKLDQELLKVK</sequence>
<evidence type="ECO:0000313" key="3">
    <source>
        <dbReference type="Proteomes" id="UP001151582"/>
    </source>
</evidence>
<gene>
    <name evidence="2" type="ORF">H4R34_006018</name>
</gene>
<proteinExistence type="predicted"/>
<dbReference type="Proteomes" id="UP001151582">
    <property type="component" value="Unassembled WGS sequence"/>
</dbReference>
<evidence type="ECO:0000256" key="1">
    <source>
        <dbReference type="SAM" id="Coils"/>
    </source>
</evidence>
<dbReference type="EMBL" id="JANBQB010001713">
    <property type="protein sequence ID" value="KAJ1970576.1"/>
    <property type="molecule type" value="Genomic_DNA"/>
</dbReference>